<feature type="coiled-coil region" evidence="1">
    <location>
        <begin position="132"/>
        <end position="229"/>
    </location>
</feature>
<proteinExistence type="predicted"/>
<evidence type="ECO:0000256" key="1">
    <source>
        <dbReference type="SAM" id="Coils"/>
    </source>
</evidence>
<keyword evidence="1" id="KW-0175">Coiled coil</keyword>
<reference evidence="3" key="1">
    <citation type="submission" date="2020-05" db="EMBL/GenBank/DDBJ databases">
        <title>Phylogenomic resolution of chytrid fungi.</title>
        <authorList>
            <person name="Stajich J.E."/>
            <person name="Amses K."/>
            <person name="Simmons R."/>
            <person name="Seto K."/>
            <person name="Myers J."/>
            <person name="Bonds A."/>
            <person name="Quandt C.A."/>
            <person name="Barry K."/>
            <person name="Liu P."/>
            <person name="Grigoriev I."/>
            <person name="Longcore J.E."/>
            <person name="James T.Y."/>
        </authorList>
    </citation>
    <scope>NUCLEOTIDE SEQUENCE</scope>
    <source>
        <strain evidence="3">JEL0318</strain>
    </source>
</reference>
<evidence type="ECO:0000313" key="3">
    <source>
        <dbReference type="EMBL" id="KAJ3051480.1"/>
    </source>
</evidence>
<feature type="region of interest" description="Disordered" evidence="2">
    <location>
        <begin position="455"/>
        <end position="512"/>
    </location>
</feature>
<evidence type="ECO:0000313" key="4">
    <source>
        <dbReference type="Proteomes" id="UP001212841"/>
    </source>
</evidence>
<dbReference type="EMBL" id="JADGJD010000391">
    <property type="protein sequence ID" value="KAJ3051480.1"/>
    <property type="molecule type" value="Genomic_DNA"/>
</dbReference>
<dbReference type="AlphaFoldDB" id="A0AAD5SJH5"/>
<evidence type="ECO:0000256" key="2">
    <source>
        <dbReference type="SAM" id="MobiDB-lite"/>
    </source>
</evidence>
<protein>
    <submittedName>
        <fullName evidence="3">Uncharacterized protein</fullName>
    </submittedName>
</protein>
<keyword evidence="4" id="KW-1185">Reference proteome</keyword>
<organism evidence="3 4">
    <name type="scientific">Rhizophlyctis rosea</name>
    <dbReference type="NCBI Taxonomy" id="64517"/>
    <lineage>
        <taxon>Eukaryota</taxon>
        <taxon>Fungi</taxon>
        <taxon>Fungi incertae sedis</taxon>
        <taxon>Chytridiomycota</taxon>
        <taxon>Chytridiomycota incertae sedis</taxon>
        <taxon>Chytridiomycetes</taxon>
        <taxon>Rhizophlyctidales</taxon>
        <taxon>Rhizophlyctidaceae</taxon>
        <taxon>Rhizophlyctis</taxon>
    </lineage>
</organism>
<sequence length="512" mass="57497">MAQVISTDPAMAIDGVKQLEKIIASTPDAALAHVNEIVPALTLQIRLAFTASDVTSAGVSRLCKHLINVLVQIFSVPELARALKREQLDTCINELLHWFMDPVLGQFDQGSQLVRQLQEHLLVAETNAESSAHRMEWQIRKLREDLQDVQLKLDAENAKARDLSDALEVQKQEADQALKELEAANLARIIAEKGESVLKIQVNELEQSLTQVTNIQRLAEERIRTLEEEEDGEYDILELTYMLVELKKMREKKIVLKQFETELRDGDDTWADICRGLKEKINTSQTRIEEIRIQNPELWTHVDAAGAAASYNTHGPAEDGSPDDAARKYAGAIKLIQSLRRDNAQYQGRLEGEVEEKERFRVETERTQTLLDQALANLEKERKKTFEFEKQRADITQDKGMAEESQAGRLGKLEEAVGDLKGQVGELSGEMRGVKDAIGELKELLLGMVEGKDGTKVKDRNESSEVEVQEIEGKKGTKRKDRHEGSIVDGEGGEEGGGEDGQRVKKTVKWFE</sequence>
<accession>A0AAD5SJH5</accession>
<dbReference type="Proteomes" id="UP001212841">
    <property type="component" value="Unassembled WGS sequence"/>
</dbReference>
<gene>
    <name evidence="3" type="ORF">HK097_007507</name>
</gene>
<name>A0AAD5SJH5_9FUNG</name>
<comment type="caution">
    <text evidence="3">The sequence shown here is derived from an EMBL/GenBank/DDBJ whole genome shotgun (WGS) entry which is preliminary data.</text>
</comment>